<dbReference type="InterPro" id="IPR037171">
    <property type="entry name" value="NagB/RpiA_transferase-like"/>
</dbReference>
<feature type="domain" description="LUD" evidence="1">
    <location>
        <begin position="57"/>
        <end position="223"/>
    </location>
</feature>
<dbReference type="InterPro" id="IPR024185">
    <property type="entry name" value="FTHF_cligase-like_sf"/>
</dbReference>
<reference evidence="2 3" key="1">
    <citation type="submission" date="2024-03" db="EMBL/GenBank/DDBJ databases">
        <title>Actinomycetospora sp. OC33-EN08, a novel actinomycete isolated from wild orchid (Aerides multiflora).</title>
        <authorList>
            <person name="Suriyachadkun C."/>
        </authorList>
    </citation>
    <scope>NUCLEOTIDE SEQUENCE [LARGE SCALE GENOMIC DNA]</scope>
    <source>
        <strain evidence="2 3">OC33-EN08</strain>
    </source>
</reference>
<dbReference type="InterPro" id="IPR003741">
    <property type="entry name" value="LUD_dom"/>
</dbReference>
<dbReference type="Proteomes" id="UP001385809">
    <property type="component" value="Unassembled WGS sequence"/>
</dbReference>
<sequence>MDARGTEDGAQRSSTREIVLARLRAAREAGNPATPVVVNRDFATTGRLAPGSAEVLDRLDETLTDYKAVVHRVGTDAEVARAVAKVLADAGATSVVVPPGLPEAWLADHAGEVRRDGPPLTVADLDSTDAVVTGAAVAIADTGTFVLAAASDDQGRRAISLVPDHHVCVIRAADVVCSVPEAIARLDPSSPLTFVSGPSATSDIELDRVEGVHGPRRLDVVLVGP</sequence>
<dbReference type="PANTHER" id="PTHR43682:SF1">
    <property type="entry name" value="LACTATE UTILIZATION PROTEIN C"/>
    <property type="match status" value="1"/>
</dbReference>
<dbReference type="EMBL" id="JBBEGN010000029">
    <property type="protein sequence ID" value="MEJ2871859.1"/>
    <property type="molecule type" value="Genomic_DNA"/>
</dbReference>
<comment type="caution">
    <text evidence="2">The sequence shown here is derived from an EMBL/GenBank/DDBJ whole genome shotgun (WGS) entry which is preliminary data.</text>
</comment>
<accession>A0ABU8MY26</accession>
<dbReference type="RefSeq" id="WP_337698440.1">
    <property type="nucleotide sequence ID" value="NZ_JBBEGN010000029.1"/>
</dbReference>
<dbReference type="PANTHER" id="PTHR43682">
    <property type="entry name" value="LACTATE UTILIZATION PROTEIN C"/>
    <property type="match status" value="1"/>
</dbReference>
<organism evidence="2 3">
    <name type="scientific">Actinomycetospora aurantiaca</name>
    <dbReference type="NCBI Taxonomy" id="3129233"/>
    <lineage>
        <taxon>Bacteria</taxon>
        <taxon>Bacillati</taxon>
        <taxon>Actinomycetota</taxon>
        <taxon>Actinomycetes</taxon>
        <taxon>Pseudonocardiales</taxon>
        <taxon>Pseudonocardiaceae</taxon>
        <taxon>Actinomycetospora</taxon>
    </lineage>
</organism>
<dbReference type="Pfam" id="PF02589">
    <property type="entry name" value="LUD_dom"/>
    <property type="match status" value="1"/>
</dbReference>
<dbReference type="SUPFAM" id="SSF100950">
    <property type="entry name" value="NagB/RpiA/CoA transferase-like"/>
    <property type="match status" value="1"/>
</dbReference>
<evidence type="ECO:0000259" key="1">
    <source>
        <dbReference type="Pfam" id="PF02589"/>
    </source>
</evidence>
<gene>
    <name evidence="2" type="ORF">WCD74_29155</name>
</gene>
<evidence type="ECO:0000313" key="2">
    <source>
        <dbReference type="EMBL" id="MEJ2871859.1"/>
    </source>
</evidence>
<evidence type="ECO:0000313" key="3">
    <source>
        <dbReference type="Proteomes" id="UP001385809"/>
    </source>
</evidence>
<name>A0ABU8MY26_9PSEU</name>
<dbReference type="Gene3D" id="3.40.50.10420">
    <property type="entry name" value="NagB/RpiA/CoA transferase-like"/>
    <property type="match status" value="1"/>
</dbReference>
<proteinExistence type="predicted"/>
<keyword evidence="3" id="KW-1185">Reference proteome</keyword>
<protein>
    <submittedName>
        <fullName evidence="2">LUD domain-containing protein</fullName>
    </submittedName>
</protein>